<evidence type="ECO:0000259" key="8">
    <source>
        <dbReference type="Pfam" id="PF19053"/>
    </source>
</evidence>
<feature type="transmembrane region" description="Helical" evidence="7">
    <location>
        <begin position="407"/>
        <end position="424"/>
    </location>
</feature>
<feature type="transmembrane region" description="Helical" evidence="7">
    <location>
        <begin position="183"/>
        <end position="201"/>
    </location>
</feature>
<dbReference type="InterPro" id="IPR044049">
    <property type="entry name" value="EccD_transm"/>
</dbReference>
<evidence type="ECO:0000313" key="10">
    <source>
        <dbReference type="Proteomes" id="UP000007842"/>
    </source>
</evidence>
<dbReference type="Pfam" id="PF19053">
    <property type="entry name" value="EccD"/>
    <property type="match status" value="1"/>
</dbReference>
<accession>G8WNQ1</accession>
<evidence type="ECO:0000313" key="9">
    <source>
        <dbReference type="EMBL" id="AEW92813.1"/>
    </source>
</evidence>
<dbReference type="EMBL" id="CP003219">
    <property type="protein sequence ID" value="AEW92813.1"/>
    <property type="molecule type" value="Genomic_DNA"/>
</dbReference>
<keyword evidence="3" id="KW-1003">Cell membrane</keyword>
<dbReference type="eggNOG" id="ENOG502ZAY5">
    <property type="taxonomic scope" value="Bacteria"/>
</dbReference>
<dbReference type="OrthoDB" id="4775372at2"/>
<evidence type="ECO:0000256" key="1">
    <source>
        <dbReference type="ARBA" id="ARBA00004651"/>
    </source>
</evidence>
<dbReference type="KEGG" id="sct:SCAT_0428"/>
<comment type="subcellular location">
    <subcellularLocation>
        <location evidence="1">Cell membrane</location>
        <topology evidence="1">Multi-pass membrane protein</topology>
    </subcellularLocation>
</comment>
<feature type="transmembrane region" description="Helical" evidence="7">
    <location>
        <begin position="153"/>
        <end position="171"/>
    </location>
</feature>
<dbReference type="InterPro" id="IPR006707">
    <property type="entry name" value="T7SS_EccD"/>
</dbReference>
<feature type="transmembrane region" description="Helical" evidence="7">
    <location>
        <begin position="378"/>
        <end position="395"/>
    </location>
</feature>
<dbReference type="RefSeq" id="WP_014141204.1">
    <property type="nucleotide sequence ID" value="NC_016111.1"/>
</dbReference>
<feature type="transmembrane region" description="Helical" evidence="7">
    <location>
        <begin position="444"/>
        <end position="464"/>
    </location>
</feature>
<dbReference type="NCBIfam" id="TIGR03920">
    <property type="entry name" value="T7SS_EccD"/>
    <property type="match status" value="1"/>
</dbReference>
<feature type="transmembrane region" description="Helical" evidence="7">
    <location>
        <begin position="213"/>
        <end position="230"/>
    </location>
</feature>
<gene>
    <name evidence="9" type="ordered locus">SCATT_04420</name>
</gene>
<dbReference type="STRING" id="1003195.SCATT_04420"/>
<evidence type="ECO:0000256" key="4">
    <source>
        <dbReference type="ARBA" id="ARBA00022692"/>
    </source>
</evidence>
<name>F8JQT1_STREN</name>
<dbReference type="GO" id="GO:0005886">
    <property type="term" value="C:plasma membrane"/>
    <property type="evidence" value="ECO:0007669"/>
    <property type="project" value="UniProtKB-SubCell"/>
</dbReference>
<dbReference type="Gene3D" id="3.10.20.90">
    <property type="entry name" value="Phosphatidylinositol 3-kinase Catalytic Subunit, Chain A, domain 1"/>
    <property type="match status" value="1"/>
</dbReference>
<organism evidence="9 10">
    <name type="scientific">Streptantibioticus cattleyicolor (strain ATCC 35852 / DSM 46488 / JCM 4925 / NBRC 14057 / NRRL 8057)</name>
    <name type="common">Streptomyces cattleya</name>
    <dbReference type="NCBI Taxonomy" id="1003195"/>
    <lineage>
        <taxon>Bacteria</taxon>
        <taxon>Bacillati</taxon>
        <taxon>Actinomycetota</taxon>
        <taxon>Actinomycetes</taxon>
        <taxon>Kitasatosporales</taxon>
        <taxon>Streptomycetaceae</taxon>
        <taxon>Streptantibioticus</taxon>
    </lineage>
</organism>
<feature type="transmembrane region" description="Helical" evidence="7">
    <location>
        <begin position="351"/>
        <end position="366"/>
    </location>
</feature>
<feature type="domain" description="EccD-like transmembrane" evidence="8">
    <location>
        <begin position="126"/>
        <end position="467"/>
    </location>
</feature>
<feature type="transmembrane region" description="Helical" evidence="7">
    <location>
        <begin position="237"/>
        <end position="258"/>
    </location>
</feature>
<keyword evidence="4 7" id="KW-0812">Transmembrane</keyword>
<dbReference type="AlphaFoldDB" id="F8JQT1"/>
<feature type="transmembrane region" description="Helical" evidence="7">
    <location>
        <begin position="325"/>
        <end position="345"/>
    </location>
</feature>
<evidence type="ECO:0000256" key="5">
    <source>
        <dbReference type="ARBA" id="ARBA00022989"/>
    </source>
</evidence>
<dbReference type="Pfam" id="PF08817">
    <property type="entry name" value="YukD"/>
    <property type="match status" value="1"/>
</dbReference>
<evidence type="ECO:0000256" key="3">
    <source>
        <dbReference type="ARBA" id="ARBA00022475"/>
    </source>
</evidence>
<sequence length="469" mass="48512">MTTALPTPGNPRAVSTEVCRLTIAGPAGRADLAVPVNTPVSALLPVLMRHIPTDPGRPAGTWTLQRLGEAPLGLDATPLSAGLHHGDVLYLRPADDPLPELEFDDVSDGVAHTVGSHLDRWRPELTRRLFLGLAWLALAALAAAVPAAGHGPLVPVVYGVAAIVLGACCALDPRRPADQATALITGIGSVVLAALAGLTAAHGTAGLLAPGRTDVLIGAGCALVVSAVLLSSPRLPLAVTGTALLGAALAGVTALLATACDWDAVRSTATVAVVFFLFGHMAPRASLRLARIRVPQLPRNAEELQEDIDPQPERLLRRRSTTADAILTVTSVCTGLLCVAAFALLTSATGWIGPVFTLVFSGALLLRSKSLKATWQRVPAAVGGALGLLVTVLSWTASASSAGERCALLIGLLIGVVLLLVGAWRLPTARLLPIWGHTADILELLTALALLPLLLQLLHAYAYFRALVS</sequence>
<evidence type="ECO:0000256" key="7">
    <source>
        <dbReference type="SAM" id="Phobius"/>
    </source>
</evidence>
<dbReference type="PATRIC" id="fig|1003195.11.peg.2067"/>
<feature type="transmembrane region" description="Helical" evidence="7">
    <location>
        <begin position="129"/>
        <end position="147"/>
    </location>
</feature>
<keyword evidence="5 7" id="KW-1133">Transmembrane helix</keyword>
<dbReference type="HOGENOM" id="CLU_028325_1_0_11"/>
<protein>
    <submittedName>
        <fullName evidence="9">Integral membrane protein</fullName>
    </submittedName>
</protein>
<dbReference type="KEGG" id="scy:SCATT_04420"/>
<dbReference type="InterPro" id="IPR024962">
    <property type="entry name" value="YukD-like"/>
</dbReference>
<evidence type="ECO:0000256" key="6">
    <source>
        <dbReference type="ARBA" id="ARBA00023136"/>
    </source>
</evidence>
<reference evidence="10" key="1">
    <citation type="submission" date="2011-12" db="EMBL/GenBank/DDBJ databases">
        <title>Complete genome sequence of Streptomyces cattleya strain DSM 46488.</title>
        <authorList>
            <person name="Ou H.-Y."/>
            <person name="Li P."/>
            <person name="Zhao C."/>
            <person name="O'Hagan D."/>
            <person name="Deng Z."/>
        </authorList>
    </citation>
    <scope>NUCLEOTIDE SEQUENCE [LARGE SCALE GENOMIC DNA]</scope>
    <source>
        <strain evidence="10">ATCC 35852 / DSM 46488 / JCM 4925 / NBRC 14057 / NRRL 8057</strain>
    </source>
</reference>
<keyword evidence="10" id="KW-1185">Reference proteome</keyword>
<proteinExistence type="inferred from homology"/>
<evidence type="ECO:0000256" key="2">
    <source>
        <dbReference type="ARBA" id="ARBA00006162"/>
    </source>
</evidence>
<accession>F8JQT1</accession>
<keyword evidence="6 7" id="KW-0472">Membrane</keyword>
<feature type="transmembrane region" description="Helical" evidence="7">
    <location>
        <begin position="264"/>
        <end position="283"/>
    </location>
</feature>
<comment type="similarity">
    <text evidence="2">Belongs to the EccD/Snm4 family.</text>
</comment>
<dbReference type="Proteomes" id="UP000007842">
    <property type="component" value="Chromosome"/>
</dbReference>